<gene>
    <name evidence="1" type="ORF">C8J55DRAFT_406959</name>
</gene>
<dbReference type="AlphaFoldDB" id="A0A9W8ZQ19"/>
<dbReference type="Proteomes" id="UP001150238">
    <property type="component" value="Unassembled WGS sequence"/>
</dbReference>
<name>A0A9W8ZQ19_9AGAR</name>
<protein>
    <submittedName>
        <fullName evidence="1">Uncharacterized protein</fullName>
    </submittedName>
</protein>
<feature type="non-terminal residue" evidence="1">
    <location>
        <position position="62"/>
    </location>
</feature>
<evidence type="ECO:0000313" key="2">
    <source>
        <dbReference type="Proteomes" id="UP001150238"/>
    </source>
</evidence>
<comment type="caution">
    <text evidence="1">The sequence shown here is derived from an EMBL/GenBank/DDBJ whole genome shotgun (WGS) entry which is preliminary data.</text>
</comment>
<organism evidence="1 2">
    <name type="scientific">Lentinula lateritia</name>
    <dbReference type="NCBI Taxonomy" id="40482"/>
    <lineage>
        <taxon>Eukaryota</taxon>
        <taxon>Fungi</taxon>
        <taxon>Dikarya</taxon>
        <taxon>Basidiomycota</taxon>
        <taxon>Agaricomycotina</taxon>
        <taxon>Agaricomycetes</taxon>
        <taxon>Agaricomycetidae</taxon>
        <taxon>Agaricales</taxon>
        <taxon>Marasmiineae</taxon>
        <taxon>Omphalotaceae</taxon>
        <taxon>Lentinula</taxon>
    </lineage>
</organism>
<evidence type="ECO:0000313" key="1">
    <source>
        <dbReference type="EMBL" id="KAJ4463482.1"/>
    </source>
</evidence>
<accession>A0A9W8ZQ19</accession>
<proteinExistence type="predicted"/>
<dbReference type="EMBL" id="JANVFS010000071">
    <property type="protein sequence ID" value="KAJ4463482.1"/>
    <property type="molecule type" value="Genomic_DNA"/>
</dbReference>
<reference evidence="1" key="1">
    <citation type="submission" date="2022-08" db="EMBL/GenBank/DDBJ databases">
        <authorList>
            <consortium name="DOE Joint Genome Institute"/>
            <person name="Min B."/>
            <person name="Riley R."/>
            <person name="Sierra-Patev S."/>
            <person name="Naranjo-Ortiz M."/>
            <person name="Looney B."/>
            <person name="Konkel Z."/>
            <person name="Slot J.C."/>
            <person name="Sakamoto Y."/>
            <person name="Steenwyk J.L."/>
            <person name="Rokas A."/>
            <person name="Carro J."/>
            <person name="Camarero S."/>
            <person name="Ferreira P."/>
            <person name="Molpeceres G."/>
            <person name="Ruiz-Duenas F.J."/>
            <person name="Serrano A."/>
            <person name="Henrissat B."/>
            <person name="Drula E."/>
            <person name="Hughes K.W."/>
            <person name="Mata J.L."/>
            <person name="Ishikawa N.K."/>
            <person name="Vargas-Isla R."/>
            <person name="Ushijima S."/>
            <person name="Smith C.A."/>
            <person name="Ahrendt S."/>
            <person name="Andreopoulos W."/>
            <person name="He G."/>
            <person name="Labutti K."/>
            <person name="Lipzen A."/>
            <person name="Ng V."/>
            <person name="Sandor L."/>
            <person name="Barry K."/>
            <person name="Martinez A.T."/>
            <person name="Xiao Y."/>
            <person name="Gibbons J.G."/>
            <person name="Terashima K."/>
            <person name="Hibbett D.S."/>
            <person name="Grigoriev I.V."/>
        </authorList>
    </citation>
    <scope>NUCLEOTIDE SEQUENCE</scope>
    <source>
        <strain evidence="1">Sp2 HRB7682 ss15</strain>
    </source>
</reference>
<sequence length="62" mass="7250">MQTGSSLRSLFATILKDCHPQQPGVLWEQFREYLCDDLHYHLQTSGILHNPTQQQVENYGLY</sequence>
<reference evidence="1" key="2">
    <citation type="journal article" date="2023" name="Proc. Natl. Acad. Sci. U.S.A.">
        <title>A global phylogenomic analysis of the shiitake genus Lentinula.</title>
        <authorList>
            <person name="Sierra-Patev S."/>
            <person name="Min B."/>
            <person name="Naranjo-Ortiz M."/>
            <person name="Looney B."/>
            <person name="Konkel Z."/>
            <person name="Slot J.C."/>
            <person name="Sakamoto Y."/>
            <person name="Steenwyk J.L."/>
            <person name="Rokas A."/>
            <person name="Carro J."/>
            <person name="Camarero S."/>
            <person name="Ferreira P."/>
            <person name="Molpeceres G."/>
            <person name="Ruiz-Duenas F.J."/>
            <person name="Serrano A."/>
            <person name="Henrissat B."/>
            <person name="Drula E."/>
            <person name="Hughes K.W."/>
            <person name="Mata J.L."/>
            <person name="Ishikawa N.K."/>
            <person name="Vargas-Isla R."/>
            <person name="Ushijima S."/>
            <person name="Smith C.A."/>
            <person name="Donoghue J."/>
            <person name="Ahrendt S."/>
            <person name="Andreopoulos W."/>
            <person name="He G."/>
            <person name="LaButti K."/>
            <person name="Lipzen A."/>
            <person name="Ng V."/>
            <person name="Riley R."/>
            <person name="Sandor L."/>
            <person name="Barry K."/>
            <person name="Martinez A.T."/>
            <person name="Xiao Y."/>
            <person name="Gibbons J.G."/>
            <person name="Terashima K."/>
            <person name="Grigoriev I.V."/>
            <person name="Hibbett D."/>
        </authorList>
    </citation>
    <scope>NUCLEOTIDE SEQUENCE</scope>
    <source>
        <strain evidence="1">Sp2 HRB7682 ss15</strain>
    </source>
</reference>